<dbReference type="InterPro" id="IPR050545">
    <property type="entry name" value="Mycobact_MmpL"/>
</dbReference>
<keyword evidence="3 6" id="KW-0812">Transmembrane</keyword>
<accession>A0A5C5ZPE9</accession>
<dbReference type="PANTHER" id="PTHR33406:SF12">
    <property type="entry name" value="BLR2997 PROTEIN"/>
    <property type="match status" value="1"/>
</dbReference>
<evidence type="ECO:0000256" key="3">
    <source>
        <dbReference type="ARBA" id="ARBA00022692"/>
    </source>
</evidence>
<organism evidence="8 9">
    <name type="scientific">Neorhodopirellula pilleata</name>
    <dbReference type="NCBI Taxonomy" id="2714738"/>
    <lineage>
        <taxon>Bacteria</taxon>
        <taxon>Pseudomonadati</taxon>
        <taxon>Planctomycetota</taxon>
        <taxon>Planctomycetia</taxon>
        <taxon>Pirellulales</taxon>
        <taxon>Pirellulaceae</taxon>
        <taxon>Neorhodopirellula</taxon>
    </lineage>
</organism>
<evidence type="ECO:0000256" key="6">
    <source>
        <dbReference type="SAM" id="Phobius"/>
    </source>
</evidence>
<evidence type="ECO:0000256" key="4">
    <source>
        <dbReference type="ARBA" id="ARBA00022989"/>
    </source>
</evidence>
<feature type="transmembrane region" description="Helical" evidence="6">
    <location>
        <begin position="293"/>
        <end position="317"/>
    </location>
</feature>
<dbReference type="PANTHER" id="PTHR33406">
    <property type="entry name" value="MEMBRANE PROTEIN MJ1562-RELATED"/>
    <property type="match status" value="1"/>
</dbReference>
<name>A0A5C5ZPE9_9BACT</name>
<feature type="transmembrane region" description="Helical" evidence="6">
    <location>
        <begin position="201"/>
        <end position="217"/>
    </location>
</feature>
<keyword evidence="5 6" id="KW-0472">Membrane</keyword>
<dbReference type="AlphaFoldDB" id="A0A5C5ZPE9"/>
<dbReference type="Pfam" id="PF03176">
    <property type="entry name" value="MMPL"/>
    <property type="match status" value="1"/>
</dbReference>
<comment type="caution">
    <text evidence="8">The sequence shown here is derived from an EMBL/GenBank/DDBJ whole genome shotgun (WGS) entry which is preliminary data.</text>
</comment>
<dbReference type="InterPro" id="IPR000731">
    <property type="entry name" value="SSD"/>
</dbReference>
<keyword evidence="9" id="KW-1185">Reference proteome</keyword>
<evidence type="ECO:0000256" key="5">
    <source>
        <dbReference type="ARBA" id="ARBA00023136"/>
    </source>
</evidence>
<proteinExistence type="predicted"/>
<reference evidence="8 9" key="1">
    <citation type="submission" date="2019-02" db="EMBL/GenBank/DDBJ databases">
        <title>Deep-cultivation of Planctomycetes and their phenomic and genomic characterization uncovers novel biology.</title>
        <authorList>
            <person name="Wiegand S."/>
            <person name="Jogler M."/>
            <person name="Boedeker C."/>
            <person name="Pinto D."/>
            <person name="Vollmers J."/>
            <person name="Rivas-Marin E."/>
            <person name="Kohn T."/>
            <person name="Peeters S.H."/>
            <person name="Heuer A."/>
            <person name="Rast P."/>
            <person name="Oberbeckmann S."/>
            <person name="Bunk B."/>
            <person name="Jeske O."/>
            <person name="Meyerdierks A."/>
            <person name="Storesund J.E."/>
            <person name="Kallscheuer N."/>
            <person name="Luecker S."/>
            <person name="Lage O.M."/>
            <person name="Pohl T."/>
            <person name="Merkel B.J."/>
            <person name="Hornburger P."/>
            <person name="Mueller R.-W."/>
            <person name="Bruemmer F."/>
            <person name="Labrenz M."/>
            <person name="Spormann A.M."/>
            <person name="Op Den Camp H."/>
            <person name="Overmann J."/>
            <person name="Amann R."/>
            <person name="Jetten M.S.M."/>
            <person name="Mascher T."/>
            <person name="Medema M.H."/>
            <person name="Devos D.P."/>
            <person name="Kaster A.-K."/>
            <person name="Ovreas L."/>
            <person name="Rohde M."/>
            <person name="Galperin M.Y."/>
            <person name="Jogler C."/>
        </authorList>
    </citation>
    <scope>NUCLEOTIDE SEQUENCE [LARGE SCALE GENOMIC DNA]</scope>
    <source>
        <strain evidence="8 9">Pla100</strain>
    </source>
</reference>
<dbReference type="PROSITE" id="PS50156">
    <property type="entry name" value="SSD"/>
    <property type="match status" value="1"/>
</dbReference>
<protein>
    <submittedName>
        <fullName evidence="8">MMPL family protein</fullName>
    </submittedName>
</protein>
<evidence type="ECO:0000256" key="2">
    <source>
        <dbReference type="ARBA" id="ARBA00022475"/>
    </source>
</evidence>
<sequence length="390" mass="42599">MNETMNHQRFKIILLYLLLLSPWIAVGAIGALRPAANSPLDWVDASFAPRADYDAFSERFGAADVVVISWPGCTLENSSLDLFCQALRESPCFFENGKWLFHRVVSGRDLHRTFSNFATRLSDQQARQRLSGSLLGPDDSTTAVVIAFNKEGLRQRTRLVPLIQLAASKYAGVEYSQQHLAGPIMDGYAVDRASEMTMSRYAPMSSIIVLCVCVLCLESFYAAILVFATSCISQVIALSILHHCGGEMTALMIVLPPLIQVLAIAGGIHLVNYTMDAARDTGDRTAVAKAVQIGWLPCVLSSATTAIGLGSLAVSGLTAVREFGVFAAFGVIVTVAVLLVLLPGFLAWRSIELKQQKTFDRLSFLWTWLMNLQTRHASHICLILNQATAD</sequence>
<evidence type="ECO:0000313" key="9">
    <source>
        <dbReference type="Proteomes" id="UP000316213"/>
    </source>
</evidence>
<keyword evidence="2" id="KW-1003">Cell membrane</keyword>
<dbReference type="OrthoDB" id="2112773at2"/>
<dbReference type="Proteomes" id="UP000316213">
    <property type="component" value="Unassembled WGS sequence"/>
</dbReference>
<comment type="subcellular location">
    <subcellularLocation>
        <location evidence="1">Cell membrane</location>
        <topology evidence="1">Multi-pass membrane protein</topology>
    </subcellularLocation>
</comment>
<evidence type="ECO:0000256" key="1">
    <source>
        <dbReference type="ARBA" id="ARBA00004651"/>
    </source>
</evidence>
<dbReference type="GO" id="GO:0005886">
    <property type="term" value="C:plasma membrane"/>
    <property type="evidence" value="ECO:0007669"/>
    <property type="project" value="UniProtKB-SubCell"/>
</dbReference>
<feature type="transmembrane region" description="Helical" evidence="6">
    <location>
        <begin position="323"/>
        <end position="348"/>
    </location>
</feature>
<evidence type="ECO:0000259" key="7">
    <source>
        <dbReference type="PROSITE" id="PS50156"/>
    </source>
</evidence>
<feature type="transmembrane region" description="Helical" evidence="6">
    <location>
        <begin position="248"/>
        <end position="272"/>
    </location>
</feature>
<keyword evidence="4 6" id="KW-1133">Transmembrane helix</keyword>
<gene>
    <name evidence="8" type="ORF">Pla100_55120</name>
</gene>
<dbReference type="Gene3D" id="1.20.1640.10">
    <property type="entry name" value="Multidrug efflux transporter AcrB transmembrane domain"/>
    <property type="match status" value="1"/>
</dbReference>
<feature type="domain" description="SSD" evidence="7">
    <location>
        <begin position="223"/>
        <end position="348"/>
    </location>
</feature>
<dbReference type="InterPro" id="IPR004869">
    <property type="entry name" value="MMPL_dom"/>
</dbReference>
<dbReference type="EMBL" id="SJPM01000018">
    <property type="protein sequence ID" value="TWT89349.1"/>
    <property type="molecule type" value="Genomic_DNA"/>
</dbReference>
<evidence type="ECO:0000313" key="8">
    <source>
        <dbReference type="EMBL" id="TWT89349.1"/>
    </source>
</evidence>
<dbReference type="SUPFAM" id="SSF82866">
    <property type="entry name" value="Multidrug efflux transporter AcrB transmembrane domain"/>
    <property type="match status" value="1"/>
</dbReference>